<name>A0A1Q8Q1D4_9BACI</name>
<keyword evidence="1" id="KW-1133">Transmembrane helix</keyword>
<proteinExistence type="predicted"/>
<dbReference type="Proteomes" id="UP000185568">
    <property type="component" value="Unassembled WGS sequence"/>
</dbReference>
<evidence type="ECO:0008006" key="4">
    <source>
        <dbReference type="Google" id="ProtNLM"/>
    </source>
</evidence>
<dbReference type="EMBL" id="MSDU01000071">
    <property type="protein sequence ID" value="OLN21125.1"/>
    <property type="molecule type" value="Genomic_DNA"/>
</dbReference>
<evidence type="ECO:0000313" key="2">
    <source>
        <dbReference type="EMBL" id="OLN21125.1"/>
    </source>
</evidence>
<dbReference type="InterPro" id="IPR010001">
    <property type="entry name" value="BofA"/>
</dbReference>
<sequence>MKKIVYLAVLTAKKTIIGAFFLYIVNVLINNAGMHIAMNIATSCIAGFLGLPGIIMLAAIHIFIFN</sequence>
<dbReference type="STRING" id="1714264.BTO30_16590"/>
<protein>
    <recommendedName>
        <fullName evidence="4">Pro-sigmaK processing inhibitor BofA</fullName>
    </recommendedName>
</protein>
<dbReference type="RefSeq" id="WP_075399803.1">
    <property type="nucleotide sequence ID" value="NZ_MSDU01000071.1"/>
</dbReference>
<reference evidence="2 3" key="1">
    <citation type="submission" date="2016-12" db="EMBL/GenBank/DDBJ databases">
        <title>Domibacillus antri genome sequencing.</title>
        <authorList>
            <person name="Verma A."/>
            <person name="Krishnamurthi S."/>
        </authorList>
    </citation>
    <scope>NUCLEOTIDE SEQUENCE [LARGE SCALE GENOMIC DNA]</scope>
    <source>
        <strain evidence="2 3">XD80</strain>
    </source>
</reference>
<keyword evidence="1" id="KW-0472">Membrane</keyword>
<evidence type="ECO:0000256" key="1">
    <source>
        <dbReference type="SAM" id="Phobius"/>
    </source>
</evidence>
<dbReference type="OrthoDB" id="2692225at2"/>
<keyword evidence="1" id="KW-0812">Transmembrane</keyword>
<feature type="transmembrane region" description="Helical" evidence="1">
    <location>
        <begin position="40"/>
        <end position="64"/>
    </location>
</feature>
<dbReference type="AlphaFoldDB" id="A0A1Q8Q1D4"/>
<feature type="transmembrane region" description="Helical" evidence="1">
    <location>
        <begin position="6"/>
        <end position="28"/>
    </location>
</feature>
<gene>
    <name evidence="2" type="ORF">BTO30_16590</name>
</gene>
<comment type="caution">
    <text evidence="2">The sequence shown here is derived from an EMBL/GenBank/DDBJ whole genome shotgun (WGS) entry which is preliminary data.</text>
</comment>
<organism evidence="2 3">
    <name type="scientific">Domibacillus antri</name>
    <dbReference type="NCBI Taxonomy" id="1714264"/>
    <lineage>
        <taxon>Bacteria</taxon>
        <taxon>Bacillati</taxon>
        <taxon>Bacillota</taxon>
        <taxon>Bacilli</taxon>
        <taxon>Bacillales</taxon>
        <taxon>Bacillaceae</taxon>
        <taxon>Domibacillus</taxon>
    </lineage>
</organism>
<evidence type="ECO:0000313" key="3">
    <source>
        <dbReference type="Proteomes" id="UP000185568"/>
    </source>
</evidence>
<keyword evidence="3" id="KW-1185">Reference proteome</keyword>
<dbReference type="Pfam" id="PF07441">
    <property type="entry name" value="BofA"/>
    <property type="match status" value="1"/>
</dbReference>
<accession>A0A1Q8Q1D4</accession>